<evidence type="ECO:0000256" key="4">
    <source>
        <dbReference type="ARBA" id="ARBA00022989"/>
    </source>
</evidence>
<keyword evidence="6" id="KW-0675">Receptor</keyword>
<dbReference type="Pfam" id="PF10324">
    <property type="entry name" value="7TM_GPCR_Srw"/>
    <property type="match status" value="1"/>
</dbReference>
<feature type="compositionally biased region" description="Polar residues" evidence="7">
    <location>
        <begin position="206"/>
        <end position="222"/>
    </location>
</feature>
<feature type="transmembrane region" description="Helical" evidence="8">
    <location>
        <begin position="49"/>
        <end position="72"/>
    </location>
</feature>
<dbReference type="RefSeq" id="XP_034112420.1">
    <property type="nucleotide sequence ID" value="XM_034256529.2"/>
</dbReference>
<dbReference type="PROSITE" id="PS00237">
    <property type="entry name" value="G_PROTEIN_RECEP_F1_1"/>
    <property type="match status" value="1"/>
</dbReference>
<feature type="domain" description="G-protein coupled receptors family 1 profile" evidence="10">
    <location>
        <begin position="64"/>
        <end position="513"/>
    </location>
</feature>
<dbReference type="SUPFAM" id="SSF81321">
    <property type="entry name" value="Family A G protein-coupled receptor-like"/>
    <property type="match status" value="2"/>
</dbReference>
<dbReference type="SMART" id="SM01381">
    <property type="entry name" value="7TM_GPCR_Srsx"/>
    <property type="match status" value="1"/>
</dbReference>
<comment type="subcellular location">
    <subcellularLocation>
        <location evidence="1">Membrane</location>
    </subcellularLocation>
</comment>
<evidence type="ECO:0000256" key="5">
    <source>
        <dbReference type="ARBA" id="ARBA00023136"/>
    </source>
</evidence>
<feature type="compositionally biased region" description="Polar residues" evidence="7">
    <location>
        <begin position="229"/>
        <end position="253"/>
    </location>
</feature>
<dbReference type="PANTHER" id="PTHR46641:SF22">
    <property type="entry name" value="PROCTOLIN RECEPTOR, ISOFORM A"/>
    <property type="match status" value="1"/>
</dbReference>
<feature type="transmembrane region" description="Helical" evidence="8">
    <location>
        <begin position="456"/>
        <end position="477"/>
    </location>
</feature>
<dbReference type="Pfam" id="PF00001">
    <property type="entry name" value="7tm_1"/>
    <property type="match status" value="1"/>
</dbReference>
<dbReference type="GeneID" id="117573379"/>
<dbReference type="InterPro" id="IPR052954">
    <property type="entry name" value="GPCR-Ligand_Int"/>
</dbReference>
<keyword evidence="9" id="KW-0732">Signal</keyword>
<dbReference type="PANTHER" id="PTHR46641">
    <property type="entry name" value="FMRFAMIDE RECEPTOR-RELATED"/>
    <property type="match status" value="1"/>
</dbReference>
<evidence type="ECO:0000256" key="7">
    <source>
        <dbReference type="SAM" id="MobiDB-lite"/>
    </source>
</evidence>
<dbReference type="InterPro" id="IPR019427">
    <property type="entry name" value="7TM_GPCR_serpentine_rcpt_Srw"/>
</dbReference>
<feature type="signal peptide" evidence="9">
    <location>
        <begin position="1"/>
        <end position="23"/>
    </location>
</feature>
<dbReference type="GO" id="GO:0008528">
    <property type="term" value="F:G protein-coupled peptide receptor activity"/>
    <property type="evidence" value="ECO:0007669"/>
    <property type="project" value="InterPro"/>
</dbReference>
<proteinExistence type="inferred from homology"/>
<evidence type="ECO:0000259" key="10">
    <source>
        <dbReference type="PROSITE" id="PS50262"/>
    </source>
</evidence>
<evidence type="ECO:0000256" key="3">
    <source>
        <dbReference type="ARBA" id="ARBA00022692"/>
    </source>
</evidence>
<dbReference type="Proteomes" id="UP000515160">
    <property type="component" value="Chromosome X"/>
</dbReference>
<feature type="transmembrane region" description="Helical" evidence="8">
    <location>
        <begin position="497"/>
        <end position="516"/>
    </location>
</feature>
<feature type="compositionally biased region" description="Polar residues" evidence="7">
    <location>
        <begin position="273"/>
        <end position="288"/>
    </location>
</feature>
<evidence type="ECO:0000256" key="8">
    <source>
        <dbReference type="SAM" id="Phobius"/>
    </source>
</evidence>
<feature type="transmembrane region" description="Helical" evidence="8">
    <location>
        <begin position="124"/>
        <end position="144"/>
    </location>
</feature>
<evidence type="ECO:0000313" key="12">
    <source>
        <dbReference type="RefSeq" id="XP_034112420.1"/>
    </source>
</evidence>
<feature type="transmembrane region" description="Helical" evidence="8">
    <location>
        <begin position="392"/>
        <end position="419"/>
    </location>
</feature>
<evidence type="ECO:0000256" key="9">
    <source>
        <dbReference type="SAM" id="SignalP"/>
    </source>
</evidence>
<sequence length="595" mass="66163">MTTSLPLPLPLLAIAATSAAASAAAASTSLPEEAKTFSDADVAEVRRVVQRILVPCVFVIGLLGNAVSICVLTRKRMRCTTNIYLTALAITDIAYLTFVLILSFQHYDYFKYQCELYWKLYGLMMWLCDACAYISIYIAVCFTIERFIAIRYPLKRQTFCTESLAKKVIAAVALFCLLTTLLTAFEHTYKINWQLMDDANRPCNQTLANVSPTPNPIQTTSGTPPPTTALLQPNEQQQPTATTATNRSGSANTHRYFEHFDLGSDPGSGSGSNNEHIPSRQQRLSRTTSDGEEVNAPATEPTTATTDSLLQLSRARRRFRRSKDNDIDIAIDIHSDSDSDVNFNYNYNNINSNSNSIDSAFEFNITHMCENRTVYNNIYSDLGNNELYITIWSLYSMVVFVLLPLLLLATFNCFLILLVHRSKNVRGDLTNASSIRRTKRKSSSGLKGSVSQENRVTITLIAVVLLFIVCQLPWAIYLILTQYVKIEMNIQRIAGNILNFLVAINAAANFFLYCVLSDKYRKTVRELITGYRYRHRHARNNISLYVPHTTTTLNGDGHSSAAAAAGGGGNSTTYNHNASSRRCRGKAAATGRLIA</sequence>
<keyword evidence="3 6" id="KW-0812">Transmembrane</keyword>
<accession>A0A6P8XLZ2</accession>
<feature type="transmembrane region" description="Helical" evidence="8">
    <location>
        <begin position="164"/>
        <end position="185"/>
    </location>
</feature>
<feature type="chain" id="PRO_5044654725" evidence="9">
    <location>
        <begin position="24"/>
        <end position="595"/>
    </location>
</feature>
<keyword evidence="6" id="KW-0807">Transducer</keyword>
<dbReference type="PRINTS" id="PR00237">
    <property type="entry name" value="GPCRRHODOPSN"/>
</dbReference>
<dbReference type="GO" id="GO:0016020">
    <property type="term" value="C:membrane"/>
    <property type="evidence" value="ECO:0007669"/>
    <property type="project" value="UniProtKB-SubCell"/>
</dbReference>
<keyword evidence="11" id="KW-1185">Reference proteome</keyword>
<dbReference type="Gene3D" id="1.20.1070.10">
    <property type="entry name" value="Rhodopsin 7-helix transmembrane proteins"/>
    <property type="match status" value="2"/>
</dbReference>
<keyword evidence="5 8" id="KW-0472">Membrane</keyword>
<dbReference type="OrthoDB" id="10011262at2759"/>
<evidence type="ECO:0000256" key="1">
    <source>
        <dbReference type="ARBA" id="ARBA00004370"/>
    </source>
</evidence>
<evidence type="ECO:0000313" key="13">
    <source>
        <dbReference type="RefSeq" id="XP_051864443.1"/>
    </source>
</evidence>
<dbReference type="InterPro" id="IPR017452">
    <property type="entry name" value="GPCR_Rhodpsn_7TM"/>
</dbReference>
<evidence type="ECO:0000256" key="6">
    <source>
        <dbReference type="RuleBase" id="RU000688"/>
    </source>
</evidence>
<dbReference type="InterPro" id="IPR000276">
    <property type="entry name" value="GPCR_Rhodpsn"/>
</dbReference>
<dbReference type="AlphaFoldDB" id="A0A6P8XLZ2"/>
<gene>
    <name evidence="12 13" type="primary">LOC117573379</name>
</gene>
<dbReference type="RefSeq" id="XP_051864443.1">
    <property type="nucleotide sequence ID" value="XM_052008483.1"/>
</dbReference>
<feature type="region of interest" description="Disordered" evidence="7">
    <location>
        <begin position="206"/>
        <end position="309"/>
    </location>
</feature>
<organism evidence="11 12">
    <name type="scientific">Drosophila albomicans</name>
    <name type="common">Fruit fly</name>
    <dbReference type="NCBI Taxonomy" id="7291"/>
    <lineage>
        <taxon>Eukaryota</taxon>
        <taxon>Metazoa</taxon>
        <taxon>Ecdysozoa</taxon>
        <taxon>Arthropoda</taxon>
        <taxon>Hexapoda</taxon>
        <taxon>Insecta</taxon>
        <taxon>Pterygota</taxon>
        <taxon>Neoptera</taxon>
        <taxon>Endopterygota</taxon>
        <taxon>Diptera</taxon>
        <taxon>Brachycera</taxon>
        <taxon>Muscomorpha</taxon>
        <taxon>Ephydroidea</taxon>
        <taxon>Drosophilidae</taxon>
        <taxon>Drosophila</taxon>
    </lineage>
</organism>
<name>A0A6P8XLZ2_DROAB</name>
<feature type="transmembrane region" description="Helical" evidence="8">
    <location>
        <begin position="84"/>
        <end position="104"/>
    </location>
</feature>
<comment type="similarity">
    <text evidence="2 6">Belongs to the G-protein coupled receptor 1 family.</text>
</comment>
<keyword evidence="6" id="KW-0297">G-protein coupled receptor</keyword>
<evidence type="ECO:0000256" key="2">
    <source>
        <dbReference type="ARBA" id="ARBA00010663"/>
    </source>
</evidence>
<feature type="compositionally biased region" description="Low complexity" evidence="7">
    <location>
        <begin position="296"/>
        <end position="309"/>
    </location>
</feature>
<protein>
    <submittedName>
        <fullName evidence="12 13">Uncharacterized protein LOC117573379</fullName>
    </submittedName>
</protein>
<dbReference type="CDD" id="cd14978">
    <property type="entry name" value="7tmA_FMRFamide_R-like"/>
    <property type="match status" value="1"/>
</dbReference>
<reference evidence="12 13" key="1">
    <citation type="submission" date="2025-04" db="UniProtKB">
        <authorList>
            <consortium name="RefSeq"/>
        </authorList>
    </citation>
    <scope>IDENTIFICATION</scope>
    <source>
        <strain evidence="12 13">15112-1751.03</strain>
        <tissue evidence="12 13">Whole Adult</tissue>
    </source>
</reference>
<evidence type="ECO:0000313" key="11">
    <source>
        <dbReference type="Proteomes" id="UP000515160"/>
    </source>
</evidence>
<keyword evidence="4 8" id="KW-1133">Transmembrane helix</keyword>
<dbReference type="PROSITE" id="PS50262">
    <property type="entry name" value="G_PROTEIN_RECEP_F1_2"/>
    <property type="match status" value="1"/>
</dbReference>